<reference evidence="3 4" key="1">
    <citation type="submission" date="2022-12" db="EMBL/GenBank/DDBJ databases">
        <title>Sphingomonas abieness sp. nov., an endophytic bacterium isolated from Abies koreana.</title>
        <authorList>
            <person name="Jiang L."/>
            <person name="Lee J."/>
        </authorList>
    </citation>
    <scope>NUCLEOTIDE SEQUENCE [LARGE SCALE GENOMIC DNA]</scope>
    <source>
        <strain evidence="4">PAMB 00755</strain>
    </source>
</reference>
<evidence type="ECO:0000313" key="4">
    <source>
        <dbReference type="Proteomes" id="UP001210865"/>
    </source>
</evidence>
<organism evidence="3 4">
    <name type="scientific">Sphingomonas abietis</name>
    <dbReference type="NCBI Taxonomy" id="3012344"/>
    <lineage>
        <taxon>Bacteria</taxon>
        <taxon>Pseudomonadati</taxon>
        <taxon>Pseudomonadota</taxon>
        <taxon>Alphaproteobacteria</taxon>
        <taxon>Sphingomonadales</taxon>
        <taxon>Sphingomonadaceae</taxon>
        <taxon>Sphingomonas</taxon>
    </lineage>
</organism>
<name>A0ABY7NNT2_9SPHN</name>
<evidence type="ECO:0000256" key="1">
    <source>
        <dbReference type="ARBA" id="ARBA00009387"/>
    </source>
</evidence>
<gene>
    <name evidence="3" type="ORF">PBT88_18535</name>
</gene>
<comment type="similarity">
    <text evidence="1">Belongs to the virb1 family.</text>
</comment>
<evidence type="ECO:0000313" key="3">
    <source>
        <dbReference type="EMBL" id="WBO22126.1"/>
    </source>
</evidence>
<dbReference type="EMBL" id="CP115174">
    <property type="protein sequence ID" value="WBO22126.1"/>
    <property type="molecule type" value="Genomic_DNA"/>
</dbReference>
<dbReference type="Proteomes" id="UP001210865">
    <property type="component" value="Chromosome"/>
</dbReference>
<sequence>MTLTIIRGNGETGLTGPTGGRVQNAIASASASTGVDFHYLYHQARIESGFNPNARATTSSASGLYQFTDQTWLGMMKEHGAEHGLQWAASAITKGANGHYSVSDPTTKQEILALRQSPETSAAMAGEYASDNQDYLKSKLGRDTNATDLYMAHFLGPAGASRFLKAMDASPDTAAASVMPAAARANKWVFYDKSGNPRSLSDVYQRFASRFDQSSPAAADTSTTQMASAPTDTAADIARMQLAALNGTSDGTTVATADAATTTSAQLMAPSPQTARLAYLMLASLGV</sequence>
<keyword evidence="4" id="KW-1185">Reference proteome</keyword>
<accession>A0ABY7NNT2</accession>
<proteinExistence type="inferred from homology"/>
<dbReference type="RefSeq" id="WP_270076774.1">
    <property type="nucleotide sequence ID" value="NZ_CP115174.1"/>
</dbReference>
<protein>
    <submittedName>
        <fullName evidence="3">Transglycosylase SLT domain-containing protein</fullName>
    </submittedName>
</protein>
<dbReference type="InterPro" id="IPR023346">
    <property type="entry name" value="Lysozyme-like_dom_sf"/>
</dbReference>
<dbReference type="Pfam" id="PF01464">
    <property type="entry name" value="SLT"/>
    <property type="match status" value="1"/>
</dbReference>
<feature type="domain" description="Transglycosylase SLT" evidence="2">
    <location>
        <begin position="26"/>
        <end position="78"/>
    </location>
</feature>
<evidence type="ECO:0000259" key="2">
    <source>
        <dbReference type="Pfam" id="PF01464"/>
    </source>
</evidence>
<dbReference type="Gene3D" id="1.10.530.10">
    <property type="match status" value="1"/>
</dbReference>
<dbReference type="InterPro" id="IPR008258">
    <property type="entry name" value="Transglycosylase_SLT_dom_1"/>
</dbReference>
<dbReference type="SUPFAM" id="SSF53955">
    <property type="entry name" value="Lysozyme-like"/>
    <property type="match status" value="1"/>
</dbReference>